<protein>
    <submittedName>
        <fullName evidence="3">Heavy-metal-associated domain protein</fullName>
    </submittedName>
</protein>
<dbReference type="Pfam" id="PF00403">
    <property type="entry name" value="HMA"/>
    <property type="match status" value="1"/>
</dbReference>
<reference evidence="3 4" key="1">
    <citation type="submission" date="2019-02" db="EMBL/GenBank/DDBJ databases">
        <title>Deep-cultivation of Planctomycetes and their phenomic and genomic characterization uncovers novel biology.</title>
        <authorList>
            <person name="Wiegand S."/>
            <person name="Jogler M."/>
            <person name="Boedeker C."/>
            <person name="Pinto D."/>
            <person name="Vollmers J."/>
            <person name="Rivas-Marin E."/>
            <person name="Kohn T."/>
            <person name="Peeters S.H."/>
            <person name="Heuer A."/>
            <person name="Rast P."/>
            <person name="Oberbeckmann S."/>
            <person name="Bunk B."/>
            <person name="Jeske O."/>
            <person name="Meyerdierks A."/>
            <person name="Storesund J.E."/>
            <person name="Kallscheuer N."/>
            <person name="Luecker S."/>
            <person name="Lage O.M."/>
            <person name="Pohl T."/>
            <person name="Merkel B.J."/>
            <person name="Hornburger P."/>
            <person name="Mueller R.-W."/>
            <person name="Bruemmer F."/>
            <person name="Labrenz M."/>
            <person name="Spormann A.M."/>
            <person name="Op den Camp H."/>
            <person name="Overmann J."/>
            <person name="Amann R."/>
            <person name="Jetten M.S.M."/>
            <person name="Mascher T."/>
            <person name="Medema M.H."/>
            <person name="Devos D.P."/>
            <person name="Kaster A.-K."/>
            <person name="Ovreas L."/>
            <person name="Rohde M."/>
            <person name="Galperin M.Y."/>
            <person name="Jogler C."/>
        </authorList>
    </citation>
    <scope>NUCLEOTIDE SEQUENCE [LARGE SCALE GENOMIC DNA]</scope>
    <source>
        <strain evidence="3 4">Pan44</strain>
    </source>
</reference>
<evidence type="ECO:0000313" key="4">
    <source>
        <dbReference type="Proteomes" id="UP000315700"/>
    </source>
</evidence>
<feature type="domain" description="HMA" evidence="2">
    <location>
        <begin position="30"/>
        <end position="97"/>
    </location>
</feature>
<evidence type="ECO:0000259" key="2">
    <source>
        <dbReference type="PROSITE" id="PS50846"/>
    </source>
</evidence>
<dbReference type="AlphaFoldDB" id="A0A517SA95"/>
<dbReference type="InParanoid" id="A0A517SA95"/>
<dbReference type="RefSeq" id="WP_197453868.1">
    <property type="nucleotide sequence ID" value="NZ_CP036271.1"/>
</dbReference>
<evidence type="ECO:0000313" key="3">
    <source>
        <dbReference type="EMBL" id="QDT53038.1"/>
    </source>
</evidence>
<dbReference type="EMBL" id="CP036271">
    <property type="protein sequence ID" value="QDT53038.1"/>
    <property type="molecule type" value="Genomic_DNA"/>
</dbReference>
<dbReference type="CDD" id="cd00371">
    <property type="entry name" value="HMA"/>
    <property type="match status" value="1"/>
</dbReference>
<dbReference type="PROSITE" id="PS50846">
    <property type="entry name" value="HMA_2"/>
    <property type="match status" value="1"/>
</dbReference>
<dbReference type="Proteomes" id="UP000315700">
    <property type="component" value="Chromosome"/>
</dbReference>
<dbReference type="InterPro" id="IPR006121">
    <property type="entry name" value="HMA_dom"/>
</dbReference>
<dbReference type="GO" id="GO:0046872">
    <property type="term" value="F:metal ion binding"/>
    <property type="evidence" value="ECO:0007669"/>
    <property type="project" value="InterPro"/>
</dbReference>
<accession>A0A517SA95</accession>
<keyword evidence="4" id="KW-1185">Reference proteome</keyword>
<gene>
    <name evidence="3" type="ORF">Pan44_10530</name>
</gene>
<keyword evidence="1" id="KW-0732">Signal</keyword>
<evidence type="ECO:0000256" key="1">
    <source>
        <dbReference type="SAM" id="SignalP"/>
    </source>
</evidence>
<proteinExistence type="predicted"/>
<feature type="chain" id="PRO_5022083193" evidence="1">
    <location>
        <begin position="27"/>
        <end position="112"/>
    </location>
</feature>
<organism evidence="3 4">
    <name type="scientific">Caulifigura coniformis</name>
    <dbReference type="NCBI Taxonomy" id="2527983"/>
    <lineage>
        <taxon>Bacteria</taxon>
        <taxon>Pseudomonadati</taxon>
        <taxon>Planctomycetota</taxon>
        <taxon>Planctomycetia</taxon>
        <taxon>Planctomycetales</taxon>
        <taxon>Planctomycetaceae</taxon>
        <taxon>Caulifigura</taxon>
    </lineage>
</organism>
<feature type="signal peptide" evidence="1">
    <location>
        <begin position="1"/>
        <end position="26"/>
    </location>
</feature>
<name>A0A517SA95_9PLAN</name>
<dbReference type="Gene3D" id="3.30.70.100">
    <property type="match status" value="1"/>
</dbReference>
<dbReference type="KEGG" id="ccos:Pan44_10530"/>
<dbReference type="SUPFAM" id="SSF55008">
    <property type="entry name" value="HMA, heavy metal-associated domain"/>
    <property type="match status" value="1"/>
</dbReference>
<sequence precursor="true">MSLLSRRSMFSLLFVTLAAASTTLQAGNQDRRTVVTVGEMCGGCVKNITTRLQKVSDIDKVECDIKTKTVTITPKADKTLSPLFVWDTMAEIGKTPKKLVAPTGTFTSRPNS</sequence>
<dbReference type="InterPro" id="IPR036163">
    <property type="entry name" value="HMA_dom_sf"/>
</dbReference>